<reference evidence="1 2" key="1">
    <citation type="submission" date="2015-01" db="EMBL/GenBank/DDBJ databases">
        <title>Draft Genome Sequences of Four Bacillus thermoamylovorans Strains, Isolated From Food Products.</title>
        <authorList>
            <person name="Krawcyk A.O."/>
            <person name="Berendsen E.M."/>
            <person name="Eijlander R.T."/>
            <person name="de Jong A."/>
            <person name="Wells-Bennik M."/>
            <person name="Kuipers O.P."/>
        </authorList>
    </citation>
    <scope>NUCLEOTIDE SEQUENCE [LARGE SCALE GENOMIC DNA]</scope>
    <source>
        <strain evidence="1 2">B4167</strain>
    </source>
</reference>
<dbReference type="EMBL" id="JXLU01000090">
    <property type="protein sequence ID" value="KIO72588.1"/>
    <property type="molecule type" value="Genomic_DNA"/>
</dbReference>
<dbReference type="Proteomes" id="UP000032076">
    <property type="component" value="Unassembled WGS sequence"/>
</dbReference>
<comment type="caution">
    <text evidence="1">The sequence shown here is derived from an EMBL/GenBank/DDBJ whole genome shotgun (WGS) entry which is preliminary data.</text>
</comment>
<proteinExistence type="predicted"/>
<evidence type="ECO:0000313" key="2">
    <source>
        <dbReference type="Proteomes" id="UP000032076"/>
    </source>
</evidence>
<name>A0ABD4A6U3_9BACI</name>
<protein>
    <submittedName>
        <fullName evidence="1">Uncharacterized protein</fullName>
    </submittedName>
</protein>
<accession>A0ABD4A6U3</accession>
<sequence>MQVIVGFHTFGDGLLQKMVKKISVVMSYGIIKKYDIQ</sequence>
<gene>
    <name evidence="1" type="ORF">B4167_2890</name>
</gene>
<organism evidence="1 2">
    <name type="scientific">Caldibacillus thermoamylovorans</name>
    <dbReference type="NCBI Taxonomy" id="35841"/>
    <lineage>
        <taxon>Bacteria</taxon>
        <taxon>Bacillati</taxon>
        <taxon>Bacillota</taxon>
        <taxon>Bacilli</taxon>
        <taxon>Bacillales</taxon>
        <taxon>Bacillaceae</taxon>
        <taxon>Caldibacillus</taxon>
    </lineage>
</organism>
<dbReference type="AlphaFoldDB" id="A0ABD4A6U3"/>
<evidence type="ECO:0000313" key="1">
    <source>
        <dbReference type="EMBL" id="KIO72588.1"/>
    </source>
</evidence>